<comment type="caution">
    <text evidence="3">The sequence shown here is derived from an EMBL/GenBank/DDBJ whole genome shotgun (WGS) entry which is preliminary data.</text>
</comment>
<dbReference type="AlphaFoldDB" id="A0AAD8TTK8"/>
<dbReference type="InterPro" id="IPR038765">
    <property type="entry name" value="Papain-like_cys_pep_sf"/>
</dbReference>
<gene>
    <name evidence="3" type="ORF">QYE76_008540</name>
</gene>
<feature type="region of interest" description="Disordered" evidence="1">
    <location>
        <begin position="243"/>
        <end position="264"/>
    </location>
</feature>
<dbReference type="InterPro" id="IPR029480">
    <property type="entry name" value="Transpos_assoc"/>
</dbReference>
<evidence type="ECO:0000256" key="1">
    <source>
        <dbReference type="SAM" id="MobiDB-lite"/>
    </source>
</evidence>
<name>A0AAD8TTK8_LOLMU</name>
<evidence type="ECO:0000313" key="3">
    <source>
        <dbReference type="EMBL" id="KAK1691843.1"/>
    </source>
</evidence>
<feature type="compositionally biased region" description="Basic and acidic residues" evidence="1">
    <location>
        <begin position="254"/>
        <end position="264"/>
    </location>
</feature>
<feature type="domain" description="Transposase-associated" evidence="2">
    <location>
        <begin position="144"/>
        <end position="215"/>
    </location>
</feature>
<protein>
    <recommendedName>
        <fullName evidence="2">Transposase-associated domain-containing protein</fullName>
    </recommendedName>
</protein>
<accession>A0AAD8TTK8</accession>
<dbReference type="SUPFAM" id="SSF54001">
    <property type="entry name" value="Cysteine proteinases"/>
    <property type="match status" value="1"/>
</dbReference>
<evidence type="ECO:0000259" key="2">
    <source>
        <dbReference type="Pfam" id="PF13963"/>
    </source>
</evidence>
<dbReference type="Proteomes" id="UP001231189">
    <property type="component" value="Unassembled WGS sequence"/>
</dbReference>
<feature type="compositionally biased region" description="Acidic residues" evidence="1">
    <location>
        <begin position="243"/>
        <end position="253"/>
    </location>
</feature>
<sequence>MEAAAALADQVGCTVEELLSARDAVLPIADIAPKFVYGADLVSKEQLHKLPTHMRNLHQWYLDACKENTSYIVADIPEDYYFRKEEIHIEMNELWQLFNLDALDKSLMSCYCLLKIIECRSNKMFNVGFVDPDKVHHDTMSHPWMYGNRCAPAFREGVNSFLLVAEANKSKQGFMCCPCLKCKNEKDYSCSRDIKSHLLRFGFMSSYNVWTKHGEEGVMMEDGDEEEDNDDKYRSMFSECDDTAMEDNEEEGGEERAPDDPVDDDLRRAISDARRDCGTDKERLQFDKMLEDHHKLLYPGCEDGQRKLGSVLELLKWKAEAGVTD</sequence>
<dbReference type="Pfam" id="PF13963">
    <property type="entry name" value="Transpos_assoc"/>
    <property type="match status" value="1"/>
</dbReference>
<keyword evidence="4" id="KW-1185">Reference proteome</keyword>
<evidence type="ECO:0000313" key="4">
    <source>
        <dbReference type="Proteomes" id="UP001231189"/>
    </source>
</evidence>
<dbReference type="EMBL" id="JAUUTY010000001">
    <property type="protein sequence ID" value="KAK1691843.1"/>
    <property type="molecule type" value="Genomic_DNA"/>
</dbReference>
<reference evidence="3" key="1">
    <citation type="submission" date="2023-07" db="EMBL/GenBank/DDBJ databases">
        <title>A chromosome-level genome assembly of Lolium multiflorum.</title>
        <authorList>
            <person name="Chen Y."/>
            <person name="Copetti D."/>
            <person name="Kolliker R."/>
            <person name="Studer B."/>
        </authorList>
    </citation>
    <scope>NUCLEOTIDE SEQUENCE</scope>
    <source>
        <strain evidence="3">02402/16</strain>
        <tissue evidence="3">Leaf</tissue>
    </source>
</reference>
<organism evidence="3 4">
    <name type="scientific">Lolium multiflorum</name>
    <name type="common">Italian ryegrass</name>
    <name type="synonym">Lolium perenne subsp. multiflorum</name>
    <dbReference type="NCBI Taxonomy" id="4521"/>
    <lineage>
        <taxon>Eukaryota</taxon>
        <taxon>Viridiplantae</taxon>
        <taxon>Streptophyta</taxon>
        <taxon>Embryophyta</taxon>
        <taxon>Tracheophyta</taxon>
        <taxon>Spermatophyta</taxon>
        <taxon>Magnoliopsida</taxon>
        <taxon>Liliopsida</taxon>
        <taxon>Poales</taxon>
        <taxon>Poaceae</taxon>
        <taxon>BOP clade</taxon>
        <taxon>Pooideae</taxon>
        <taxon>Poodae</taxon>
        <taxon>Poeae</taxon>
        <taxon>Poeae Chloroplast Group 2 (Poeae type)</taxon>
        <taxon>Loliodinae</taxon>
        <taxon>Loliinae</taxon>
        <taxon>Lolium</taxon>
    </lineage>
</organism>
<proteinExistence type="predicted"/>